<dbReference type="SUPFAM" id="SSF57959">
    <property type="entry name" value="Leucine zipper domain"/>
    <property type="match status" value="1"/>
</dbReference>
<dbReference type="AlphaFoldDB" id="A0A8B7ZC11"/>
<evidence type="ECO:0000313" key="6">
    <source>
        <dbReference type="RefSeq" id="XP_022103200.1"/>
    </source>
</evidence>
<dbReference type="InterPro" id="IPR046347">
    <property type="entry name" value="bZIP_sf"/>
</dbReference>
<evidence type="ECO:0000256" key="1">
    <source>
        <dbReference type="SAM" id="MobiDB-lite"/>
    </source>
</evidence>
<dbReference type="RefSeq" id="XP_022103201.1">
    <property type="nucleotide sequence ID" value="XM_022247509.1"/>
</dbReference>
<dbReference type="RefSeq" id="XP_022103198.1">
    <property type="nucleotide sequence ID" value="XM_022247506.1"/>
</dbReference>
<evidence type="ECO:0000259" key="2">
    <source>
        <dbReference type="PROSITE" id="PS50217"/>
    </source>
</evidence>
<dbReference type="SMART" id="SM00338">
    <property type="entry name" value="BRLZ"/>
    <property type="match status" value="1"/>
</dbReference>
<dbReference type="RefSeq" id="XP_022103202.1">
    <property type="nucleotide sequence ID" value="XM_022247510.1"/>
</dbReference>
<dbReference type="PROSITE" id="PS50217">
    <property type="entry name" value="BZIP"/>
    <property type="match status" value="1"/>
</dbReference>
<feature type="domain" description="BZIP" evidence="2">
    <location>
        <begin position="38"/>
        <end position="101"/>
    </location>
</feature>
<dbReference type="RefSeq" id="XP_022103203.1">
    <property type="nucleotide sequence ID" value="XM_022247511.1"/>
</dbReference>
<name>A0A8B7ZC11_ACAPL</name>
<reference evidence="4 5" key="1">
    <citation type="submission" date="2025-04" db="UniProtKB">
        <authorList>
            <consortium name="RefSeq"/>
        </authorList>
    </citation>
    <scope>IDENTIFICATION</scope>
</reference>
<organism evidence="3 9">
    <name type="scientific">Acanthaster planci</name>
    <name type="common">Crown-of-thorns starfish</name>
    <dbReference type="NCBI Taxonomy" id="133434"/>
    <lineage>
        <taxon>Eukaryota</taxon>
        <taxon>Metazoa</taxon>
        <taxon>Echinodermata</taxon>
        <taxon>Eleutherozoa</taxon>
        <taxon>Asterozoa</taxon>
        <taxon>Asteroidea</taxon>
        <taxon>Valvatacea</taxon>
        <taxon>Valvatida</taxon>
        <taxon>Acanthasteridae</taxon>
        <taxon>Acanthaster</taxon>
    </lineage>
</organism>
<dbReference type="RefSeq" id="XP_022103199.1">
    <property type="nucleotide sequence ID" value="XM_022247507.1"/>
</dbReference>
<dbReference type="InterPro" id="IPR004827">
    <property type="entry name" value="bZIP"/>
</dbReference>
<dbReference type="Proteomes" id="UP000694845">
    <property type="component" value="Unplaced"/>
</dbReference>
<gene>
    <name evidence="4 5 6 7 8 9" type="primary">LOC110985971</name>
</gene>
<dbReference type="KEGG" id="aplc:110985971"/>
<dbReference type="RefSeq" id="XP_022103200.1">
    <property type="nucleotide sequence ID" value="XM_022247508.1"/>
</dbReference>
<accession>A0A8B7ZC11</accession>
<evidence type="ECO:0000313" key="9">
    <source>
        <dbReference type="RefSeq" id="XP_022103203.1"/>
    </source>
</evidence>
<dbReference type="GO" id="GO:0003700">
    <property type="term" value="F:DNA-binding transcription factor activity"/>
    <property type="evidence" value="ECO:0007669"/>
    <property type="project" value="InterPro"/>
</dbReference>
<proteinExistence type="predicted"/>
<feature type="region of interest" description="Disordered" evidence="1">
    <location>
        <begin position="118"/>
        <end position="153"/>
    </location>
</feature>
<dbReference type="CDD" id="cd14686">
    <property type="entry name" value="bZIP"/>
    <property type="match status" value="1"/>
</dbReference>
<dbReference type="OrthoDB" id="10592948at2759"/>
<evidence type="ECO:0000313" key="7">
    <source>
        <dbReference type="RefSeq" id="XP_022103201.1"/>
    </source>
</evidence>
<feature type="region of interest" description="Disordered" evidence="1">
    <location>
        <begin position="28"/>
        <end position="80"/>
    </location>
</feature>
<dbReference type="Gene3D" id="1.20.5.170">
    <property type="match status" value="1"/>
</dbReference>
<sequence length="153" mass="17578">MDKLIVSGLVVDGLMNVGYHHMVLTMEPDSTSRQLDKKSKEEIKREKNRESSARSRKRKRDEDERNQTEIERLEGENRQLRERAEALLEEGRVLREQVDPYFLDNPLCKGCAPKEEEEIGNAAEGTSQQGLEPPFQLLPGFRENEPVEEEPGS</sequence>
<evidence type="ECO:0000313" key="5">
    <source>
        <dbReference type="RefSeq" id="XP_022103199.1"/>
    </source>
</evidence>
<protein>
    <submittedName>
        <fullName evidence="4 5">Uncharacterized protein LOC110985971</fullName>
    </submittedName>
</protein>
<keyword evidence="3" id="KW-1185">Reference proteome</keyword>
<dbReference type="GeneID" id="110985971"/>
<evidence type="ECO:0000313" key="3">
    <source>
        <dbReference type="Proteomes" id="UP000694845"/>
    </source>
</evidence>
<dbReference type="OMA" id="KGCAPKE"/>
<feature type="compositionally biased region" description="Basic and acidic residues" evidence="1">
    <location>
        <begin position="60"/>
        <end position="80"/>
    </location>
</feature>
<dbReference type="PROSITE" id="PS00036">
    <property type="entry name" value="BZIP_BASIC"/>
    <property type="match status" value="1"/>
</dbReference>
<evidence type="ECO:0000313" key="8">
    <source>
        <dbReference type="RefSeq" id="XP_022103202.1"/>
    </source>
</evidence>
<evidence type="ECO:0000313" key="4">
    <source>
        <dbReference type="RefSeq" id="XP_022103198.1"/>
    </source>
</evidence>
<dbReference type="Pfam" id="PF00170">
    <property type="entry name" value="bZIP_1"/>
    <property type="match status" value="1"/>
</dbReference>
<feature type="compositionally biased region" description="Basic and acidic residues" evidence="1">
    <location>
        <begin position="34"/>
        <end position="53"/>
    </location>
</feature>